<dbReference type="EMBL" id="FOBB01000006">
    <property type="protein sequence ID" value="SEM79001.1"/>
    <property type="molecule type" value="Genomic_DNA"/>
</dbReference>
<evidence type="ECO:0000313" key="13">
    <source>
        <dbReference type="EMBL" id="SEM79001.1"/>
    </source>
</evidence>
<keyword evidence="11" id="KW-0175">Coiled coil</keyword>
<dbReference type="Pfam" id="PF00999">
    <property type="entry name" value="Na_H_Exchanger"/>
    <property type="match status" value="1"/>
</dbReference>
<keyword evidence="3 10" id="KW-1003">Cell membrane</keyword>
<feature type="transmembrane region" description="Helical" evidence="10">
    <location>
        <begin position="268"/>
        <end position="291"/>
    </location>
</feature>
<evidence type="ECO:0000256" key="2">
    <source>
        <dbReference type="ARBA" id="ARBA00022448"/>
    </source>
</evidence>
<reference evidence="13 14" key="1">
    <citation type="submission" date="2016-10" db="EMBL/GenBank/DDBJ databases">
        <authorList>
            <person name="de Groot N.N."/>
        </authorList>
    </citation>
    <scope>NUCLEOTIDE SEQUENCE [LARGE SCALE GENOMIC DNA]</scope>
    <source>
        <strain evidence="13 14">DSM 21039</strain>
    </source>
</reference>
<evidence type="ECO:0000256" key="3">
    <source>
        <dbReference type="ARBA" id="ARBA00022475"/>
    </source>
</evidence>
<dbReference type="GO" id="GO:0098719">
    <property type="term" value="P:sodium ion import across plasma membrane"/>
    <property type="evidence" value="ECO:0007669"/>
    <property type="project" value="TreeGrafter"/>
</dbReference>
<dbReference type="RefSeq" id="WP_089917508.1">
    <property type="nucleotide sequence ID" value="NZ_FOBB01000006.1"/>
</dbReference>
<feature type="transmembrane region" description="Helical" evidence="10">
    <location>
        <begin position="6"/>
        <end position="22"/>
    </location>
</feature>
<keyword evidence="4 10" id="KW-0812">Transmembrane</keyword>
<evidence type="ECO:0000256" key="8">
    <source>
        <dbReference type="ARBA" id="ARBA00023136"/>
    </source>
</evidence>
<evidence type="ECO:0000256" key="11">
    <source>
        <dbReference type="SAM" id="Coils"/>
    </source>
</evidence>
<gene>
    <name evidence="13" type="ORF">SAMN04488505_106151</name>
</gene>
<feature type="transmembrane region" description="Helical" evidence="10">
    <location>
        <begin position="224"/>
        <end position="248"/>
    </location>
</feature>
<dbReference type="InterPro" id="IPR006153">
    <property type="entry name" value="Cation/H_exchanger_TM"/>
</dbReference>
<dbReference type="PANTHER" id="PTHR10110:SF86">
    <property type="entry name" value="SODIUM_HYDROGEN EXCHANGER 7"/>
    <property type="match status" value="1"/>
</dbReference>
<proteinExistence type="inferred from homology"/>
<evidence type="ECO:0000256" key="6">
    <source>
        <dbReference type="ARBA" id="ARBA00023053"/>
    </source>
</evidence>
<feature type="domain" description="Cation/H+ exchanger transmembrane" evidence="12">
    <location>
        <begin position="13"/>
        <end position="408"/>
    </location>
</feature>
<dbReference type="Gene3D" id="6.10.140.1330">
    <property type="match status" value="1"/>
</dbReference>
<keyword evidence="10" id="KW-0050">Antiport</keyword>
<feature type="transmembrane region" description="Helical" evidence="10">
    <location>
        <begin position="55"/>
        <end position="71"/>
    </location>
</feature>
<name>A0A1H8B7R9_9BACT</name>
<keyword evidence="6 10" id="KW-0915">Sodium</keyword>
<evidence type="ECO:0000256" key="5">
    <source>
        <dbReference type="ARBA" id="ARBA00022989"/>
    </source>
</evidence>
<dbReference type="GO" id="GO:0015385">
    <property type="term" value="F:sodium:proton antiporter activity"/>
    <property type="evidence" value="ECO:0007669"/>
    <property type="project" value="InterPro"/>
</dbReference>
<comment type="subcellular location">
    <subcellularLocation>
        <location evidence="1 10">Cell membrane</location>
        <topology evidence="1 10">Multi-pass membrane protein</topology>
    </subcellularLocation>
</comment>
<dbReference type="OrthoDB" id="9809206at2"/>
<keyword evidence="8 10" id="KW-0472">Membrane</keyword>
<evidence type="ECO:0000256" key="1">
    <source>
        <dbReference type="ARBA" id="ARBA00004651"/>
    </source>
</evidence>
<dbReference type="NCBIfam" id="TIGR00831">
    <property type="entry name" value="a_cpa1"/>
    <property type="match status" value="1"/>
</dbReference>
<feature type="transmembrane region" description="Helical" evidence="10">
    <location>
        <begin position="348"/>
        <end position="371"/>
    </location>
</feature>
<evidence type="ECO:0000256" key="7">
    <source>
        <dbReference type="ARBA" id="ARBA00023065"/>
    </source>
</evidence>
<evidence type="ECO:0000256" key="9">
    <source>
        <dbReference type="ARBA" id="ARBA00023201"/>
    </source>
</evidence>
<keyword evidence="5 10" id="KW-1133">Transmembrane helix</keyword>
<keyword evidence="14" id="KW-1185">Reference proteome</keyword>
<evidence type="ECO:0000313" key="14">
    <source>
        <dbReference type="Proteomes" id="UP000198984"/>
    </source>
</evidence>
<dbReference type="InterPro" id="IPR018422">
    <property type="entry name" value="Cation/H_exchanger_CPA1"/>
</dbReference>
<dbReference type="GO" id="GO:0051453">
    <property type="term" value="P:regulation of intracellular pH"/>
    <property type="evidence" value="ECO:0007669"/>
    <property type="project" value="TreeGrafter"/>
</dbReference>
<evidence type="ECO:0000259" key="12">
    <source>
        <dbReference type="Pfam" id="PF00999"/>
    </source>
</evidence>
<dbReference type="STRING" id="573321.SAMN04488505_106151"/>
<feature type="transmembrane region" description="Helical" evidence="10">
    <location>
        <begin position="303"/>
        <end position="327"/>
    </location>
</feature>
<dbReference type="AlphaFoldDB" id="A0A1H8B7R9"/>
<comment type="similarity">
    <text evidence="10">Belongs to the monovalent cation:proton antiporter 1 (CPA1) transporter (TC 2.A.36) family.</text>
</comment>
<comment type="function">
    <text evidence="10">Na(+)/H(+) antiporter that extrudes sodium in exchange for external protons.</text>
</comment>
<protein>
    <submittedName>
        <fullName evidence="13">Sodium/proton antiporter, CPA1 family</fullName>
    </submittedName>
</protein>
<feature type="transmembrane region" description="Helical" evidence="10">
    <location>
        <begin position="27"/>
        <end position="43"/>
    </location>
</feature>
<feature type="transmembrane region" description="Helical" evidence="10">
    <location>
        <begin position="83"/>
        <end position="102"/>
    </location>
</feature>
<feature type="transmembrane region" description="Helical" evidence="10">
    <location>
        <begin position="179"/>
        <end position="204"/>
    </location>
</feature>
<dbReference type="GO" id="GO:0015386">
    <property type="term" value="F:potassium:proton antiporter activity"/>
    <property type="evidence" value="ECO:0007669"/>
    <property type="project" value="TreeGrafter"/>
</dbReference>
<dbReference type="InterPro" id="IPR004705">
    <property type="entry name" value="Cation/H_exchanger_CPA1_bac"/>
</dbReference>
<sequence length="542" mass="60238">MHNTFSLYIFLLLAILFLVMLAHRLKISYPIVLVLGGLCLSFIPRLPQIEINPELIFVIFLPPLLFEAAWQTSWKDFWKFRRVIASFAFLIVILTSCVIAVISSNLIPAFTLPLGFLLGGIISPPDAVSATSILKSIKVPKRLVTIVEGESLLNDASSLIVFRFAYSAIDSGKFVFHEAVVSFFVVIIMGILIGLAVALVFYAIHRWLPTTTNIDIVLTFIAPYVMYIVAEEFHFSGVLAVVSGGLFLSTRSNVILSPGSRFKGENVWATIGFALNGIVFMLIGLELPFIVQQMGTVSMGAAIRYGLIISLVLIVGRLLCTLGASAFTVFASKFITTADSRPGWRAPLALGWAGMRGVVSLAAALSIPITLSNGTPFPQRNLILFITFTVILVTLVFQGLTLPLVVRWLKLEDNDYPMPYAEQEKVVRHKLAHTGLRVLNEQYLEKIAANEQLQSLKVRYESDIHLLERLQDEAAENTQLAAETTSRHYRAAVGAVIKEQRELLQKLNKKQEIDEDLIRKYIGLLDLEEEKIRLMVSGEVTE</sequence>
<evidence type="ECO:0000256" key="4">
    <source>
        <dbReference type="ARBA" id="ARBA00022692"/>
    </source>
</evidence>
<dbReference type="GO" id="GO:0005886">
    <property type="term" value="C:plasma membrane"/>
    <property type="evidence" value="ECO:0007669"/>
    <property type="project" value="UniProtKB-SubCell"/>
</dbReference>
<keyword evidence="2 10" id="KW-0813">Transport</keyword>
<accession>A0A1H8B7R9</accession>
<feature type="transmembrane region" description="Helical" evidence="10">
    <location>
        <begin position="383"/>
        <end position="406"/>
    </location>
</feature>
<feature type="transmembrane region" description="Helical" evidence="10">
    <location>
        <begin position="114"/>
        <end position="134"/>
    </location>
</feature>
<dbReference type="Proteomes" id="UP000198984">
    <property type="component" value="Unassembled WGS sequence"/>
</dbReference>
<feature type="coiled-coil region" evidence="11">
    <location>
        <begin position="450"/>
        <end position="487"/>
    </location>
</feature>
<evidence type="ECO:0000256" key="10">
    <source>
        <dbReference type="RuleBase" id="RU366002"/>
    </source>
</evidence>
<keyword evidence="9 10" id="KW-0739">Sodium transport</keyword>
<dbReference type="PANTHER" id="PTHR10110">
    <property type="entry name" value="SODIUM/HYDROGEN EXCHANGER"/>
    <property type="match status" value="1"/>
</dbReference>
<keyword evidence="7 10" id="KW-0406">Ion transport</keyword>
<organism evidence="13 14">
    <name type="scientific">Chitinophaga rupis</name>
    <dbReference type="NCBI Taxonomy" id="573321"/>
    <lineage>
        <taxon>Bacteria</taxon>
        <taxon>Pseudomonadati</taxon>
        <taxon>Bacteroidota</taxon>
        <taxon>Chitinophagia</taxon>
        <taxon>Chitinophagales</taxon>
        <taxon>Chitinophagaceae</taxon>
        <taxon>Chitinophaga</taxon>
    </lineage>
</organism>